<keyword evidence="1" id="KW-0812">Transmembrane</keyword>
<evidence type="ECO:0000256" key="1">
    <source>
        <dbReference type="SAM" id="Phobius"/>
    </source>
</evidence>
<gene>
    <name evidence="2" type="ORF">ADK38_39560</name>
</gene>
<comment type="caution">
    <text evidence="2">The sequence shown here is derived from an EMBL/GenBank/DDBJ whole genome shotgun (WGS) entry which is preliminary data.</text>
</comment>
<reference evidence="2 3" key="1">
    <citation type="submission" date="2015-07" db="EMBL/GenBank/DDBJ databases">
        <authorList>
            <person name="Ju K.-S."/>
            <person name="Doroghazi J.R."/>
            <person name="Metcalf W.W."/>
        </authorList>
    </citation>
    <scope>NUCLEOTIDE SEQUENCE [LARGE SCALE GENOMIC DNA]</scope>
    <source>
        <strain evidence="2 3">NRRL B-3589</strain>
    </source>
</reference>
<protein>
    <submittedName>
        <fullName evidence="2">GDSL family lipase</fullName>
    </submittedName>
</protein>
<organism evidence="2 3">
    <name type="scientific">Streptomyces varsoviensis</name>
    <dbReference type="NCBI Taxonomy" id="67373"/>
    <lineage>
        <taxon>Bacteria</taxon>
        <taxon>Bacillati</taxon>
        <taxon>Actinomycetota</taxon>
        <taxon>Actinomycetes</taxon>
        <taxon>Kitasatosporales</taxon>
        <taxon>Streptomycetaceae</taxon>
        <taxon>Streptomyces</taxon>
    </lineage>
</organism>
<sequence>MSMSRARVARRIAAAAAYGGGGIGLLGGAAVGLLLTEVRLAKRVVGGANDAPPCADGRYGASFV</sequence>
<proteinExistence type="predicted"/>
<keyword evidence="3" id="KW-1185">Reference proteome</keyword>
<feature type="non-terminal residue" evidence="2">
    <location>
        <position position="64"/>
    </location>
</feature>
<feature type="transmembrane region" description="Helical" evidence="1">
    <location>
        <begin position="12"/>
        <end position="35"/>
    </location>
</feature>
<accession>A0ABR5IUU1</accession>
<evidence type="ECO:0000313" key="2">
    <source>
        <dbReference type="EMBL" id="KOG77374.1"/>
    </source>
</evidence>
<evidence type="ECO:0000313" key="3">
    <source>
        <dbReference type="Proteomes" id="UP000037020"/>
    </source>
</evidence>
<name>A0ABR5IUU1_9ACTN</name>
<keyword evidence="1" id="KW-1133">Transmembrane helix</keyword>
<dbReference type="Proteomes" id="UP000037020">
    <property type="component" value="Unassembled WGS sequence"/>
</dbReference>
<dbReference type="EMBL" id="LGUT01003755">
    <property type="protein sequence ID" value="KOG77374.1"/>
    <property type="molecule type" value="Genomic_DNA"/>
</dbReference>
<keyword evidence="1" id="KW-0472">Membrane</keyword>